<keyword evidence="2" id="KW-1185">Reference proteome</keyword>
<dbReference type="EMBL" id="KB107227">
    <property type="protein sequence ID" value="ELK30258.1"/>
    <property type="molecule type" value="Genomic_DNA"/>
</dbReference>
<name>L5LXR3_MYODS</name>
<evidence type="ECO:0000313" key="2">
    <source>
        <dbReference type="Proteomes" id="UP000010556"/>
    </source>
</evidence>
<gene>
    <name evidence="1" type="ORF">MDA_GLEAN10008098</name>
</gene>
<dbReference type="GO" id="GO:0003824">
    <property type="term" value="F:catalytic activity"/>
    <property type="evidence" value="ECO:0007669"/>
    <property type="project" value="InterPro"/>
</dbReference>
<proteinExistence type="predicted"/>
<dbReference type="SUPFAM" id="SSF50621">
    <property type="entry name" value="Alanine racemase C-terminal domain-like"/>
    <property type="match status" value="1"/>
</dbReference>
<dbReference type="Proteomes" id="UP000010556">
    <property type="component" value="Unassembled WGS sequence"/>
</dbReference>
<dbReference type="InterPro" id="IPR009006">
    <property type="entry name" value="Ala_racemase/Decarboxylase_C"/>
</dbReference>
<dbReference type="Gene3D" id="2.40.37.10">
    <property type="entry name" value="Lyase, Ornithine Decarboxylase, Chain A, domain 1"/>
    <property type="match status" value="1"/>
</dbReference>
<reference evidence="2" key="1">
    <citation type="journal article" date="2013" name="Science">
        <title>Comparative analysis of bat genomes provides insight into the evolution of flight and immunity.</title>
        <authorList>
            <person name="Zhang G."/>
            <person name="Cowled C."/>
            <person name="Shi Z."/>
            <person name="Huang Z."/>
            <person name="Bishop-Lilly K.A."/>
            <person name="Fang X."/>
            <person name="Wynne J.W."/>
            <person name="Xiong Z."/>
            <person name="Baker M.L."/>
            <person name="Zhao W."/>
            <person name="Tachedjian M."/>
            <person name="Zhu Y."/>
            <person name="Zhou P."/>
            <person name="Jiang X."/>
            <person name="Ng J."/>
            <person name="Yang L."/>
            <person name="Wu L."/>
            <person name="Xiao J."/>
            <person name="Feng Y."/>
            <person name="Chen Y."/>
            <person name="Sun X."/>
            <person name="Zhang Y."/>
            <person name="Marsh G.A."/>
            <person name="Crameri G."/>
            <person name="Broder C.C."/>
            <person name="Frey K.G."/>
            <person name="Wang L.F."/>
            <person name="Wang J."/>
        </authorList>
    </citation>
    <scope>NUCLEOTIDE SEQUENCE [LARGE SCALE GENOMIC DNA]</scope>
</reference>
<evidence type="ECO:0000313" key="1">
    <source>
        <dbReference type="EMBL" id="ELK30258.1"/>
    </source>
</evidence>
<sequence length="86" mass="9867">MHVRDWMLLENMGAYTLAAATTFNGFQRPRIYYVMSGPTWQLMQQVQNHDFPSDAKEDAGALPVSCAWESRWSAPQQPAHQPRVNM</sequence>
<organism evidence="1 2">
    <name type="scientific">Myotis davidii</name>
    <name type="common">David's myotis</name>
    <dbReference type="NCBI Taxonomy" id="225400"/>
    <lineage>
        <taxon>Eukaryota</taxon>
        <taxon>Metazoa</taxon>
        <taxon>Chordata</taxon>
        <taxon>Craniata</taxon>
        <taxon>Vertebrata</taxon>
        <taxon>Euteleostomi</taxon>
        <taxon>Mammalia</taxon>
        <taxon>Eutheria</taxon>
        <taxon>Laurasiatheria</taxon>
        <taxon>Chiroptera</taxon>
        <taxon>Yangochiroptera</taxon>
        <taxon>Vespertilionidae</taxon>
        <taxon>Myotis</taxon>
    </lineage>
</organism>
<dbReference type="AlphaFoldDB" id="L5LXR3"/>
<accession>L5LXR3</accession>
<protein>
    <submittedName>
        <fullName evidence="1">Ornithine decarboxylase</fullName>
    </submittedName>
</protein>